<feature type="region of interest" description="Disordered" evidence="1">
    <location>
        <begin position="21"/>
        <end position="67"/>
    </location>
</feature>
<feature type="domain" description="C2" evidence="2">
    <location>
        <begin position="285"/>
        <end position="424"/>
    </location>
</feature>
<dbReference type="Proteomes" id="UP000031036">
    <property type="component" value="Unassembled WGS sequence"/>
</dbReference>
<feature type="region of interest" description="Disordered" evidence="1">
    <location>
        <begin position="471"/>
        <end position="512"/>
    </location>
</feature>
<dbReference type="PROSITE" id="PS50004">
    <property type="entry name" value="C2"/>
    <property type="match status" value="1"/>
</dbReference>
<organism evidence="3 4">
    <name type="scientific">Toxocara canis</name>
    <name type="common">Canine roundworm</name>
    <dbReference type="NCBI Taxonomy" id="6265"/>
    <lineage>
        <taxon>Eukaryota</taxon>
        <taxon>Metazoa</taxon>
        <taxon>Ecdysozoa</taxon>
        <taxon>Nematoda</taxon>
        <taxon>Chromadorea</taxon>
        <taxon>Rhabditida</taxon>
        <taxon>Spirurina</taxon>
        <taxon>Ascaridomorpha</taxon>
        <taxon>Ascaridoidea</taxon>
        <taxon>Toxocaridae</taxon>
        <taxon>Toxocara</taxon>
    </lineage>
</organism>
<dbReference type="EMBL" id="JPKZ01002808">
    <property type="protein sequence ID" value="KHN74917.1"/>
    <property type="molecule type" value="Genomic_DNA"/>
</dbReference>
<reference evidence="3 4" key="1">
    <citation type="submission" date="2014-11" db="EMBL/GenBank/DDBJ databases">
        <title>Genetic blueprint of the zoonotic pathogen Toxocara canis.</title>
        <authorList>
            <person name="Zhu X.-Q."/>
            <person name="Korhonen P.K."/>
            <person name="Cai H."/>
            <person name="Young N.D."/>
            <person name="Nejsum P."/>
            <person name="von Samson-Himmelstjerna G."/>
            <person name="Boag P.R."/>
            <person name="Tan P."/>
            <person name="Li Q."/>
            <person name="Min J."/>
            <person name="Yang Y."/>
            <person name="Wang X."/>
            <person name="Fang X."/>
            <person name="Hall R.S."/>
            <person name="Hofmann A."/>
            <person name="Sternberg P.W."/>
            <person name="Jex A.R."/>
            <person name="Gasser R.B."/>
        </authorList>
    </citation>
    <scope>NUCLEOTIDE SEQUENCE [LARGE SCALE GENOMIC DNA]</scope>
    <source>
        <strain evidence="3">PN_DK_2014</strain>
    </source>
</reference>
<dbReference type="InterPro" id="IPR000008">
    <property type="entry name" value="C2_dom"/>
</dbReference>
<dbReference type="STRING" id="6265.A0A0B2V0L8"/>
<feature type="compositionally biased region" description="Basic and acidic residues" evidence="1">
    <location>
        <begin position="21"/>
        <end position="34"/>
    </location>
</feature>
<proteinExistence type="predicted"/>
<dbReference type="InterPro" id="IPR035892">
    <property type="entry name" value="C2_domain_sf"/>
</dbReference>
<dbReference type="AlphaFoldDB" id="A0A0B2V0L8"/>
<sequence length="699" mass="78782">MCDMHGAPKLRTTLKLHKFNERKRAHEDDKERRALMNLSSDIEDERDDYSDDESDSPSDITSYSDLCRPMPVARGADRHWNTKGGDRRSRRNQVPCGIGAHARLRFGSLSTIAPVDQSSSFETTNDDEDELCDLYTPVNMQLRSPPRLLRGLSMIEELSPIAGPDDIDIPKVPSLQLSRNWRPLQTSTTTSVHHVGQPKTNPHHVKCVQTSSSTPRFGGGSARKSVLSYNAAVYDALERPLSFFEETPSKDWSRRTSAILSSGHTANWKPDHFGLPAPFARRIGCKGKIHLTMSLSGRFLIVSVIKAIFFLDPCQSQASSYVRVELKRNPRFNKKMRSSSEDRFCLSEREQSYRTRLVPLNNQPLFYENFTFELHRRNYRNHDLIGVSVWVANADNTSRKRMLGCMAFPVRRLIKKANMMSEVGFDENLQSFERTIINDGDFFLLRPELGEKQNFPESKINVQKYYDDIGTSSSSSQTHSPPKMMRDSGWSGHEPLAVSSSSDNHHPFSIGRLSDHGSSNGYGPMPACSLHSYGRACSSNNGGIRGDVFVPLHSIGNQPCLKIPPTIRRNDSDYTTESSSISSINPSYSANNHRLTLPSITTTSDGTSDISSGMSMQIGQIDHNYLHANEKTAEKRIRHKEHTAYGLRRVASFTFSPKGTEAKHNKRPEHDAEPKKKFALCYEFRLYGYTVLILPKMNA</sequence>
<dbReference type="SUPFAM" id="SSF49562">
    <property type="entry name" value="C2 domain (Calcium/lipid-binding domain, CaLB)"/>
    <property type="match status" value="1"/>
</dbReference>
<evidence type="ECO:0000313" key="3">
    <source>
        <dbReference type="EMBL" id="KHN74917.1"/>
    </source>
</evidence>
<evidence type="ECO:0000259" key="2">
    <source>
        <dbReference type="PROSITE" id="PS50004"/>
    </source>
</evidence>
<gene>
    <name evidence="3" type="primary">rgs-7</name>
    <name evidence="3" type="ORF">Tcan_09110</name>
</gene>
<feature type="compositionally biased region" description="Acidic residues" evidence="1">
    <location>
        <begin position="41"/>
        <end position="56"/>
    </location>
</feature>
<evidence type="ECO:0000256" key="1">
    <source>
        <dbReference type="SAM" id="MobiDB-lite"/>
    </source>
</evidence>
<accession>A0A0B2V0L8</accession>
<dbReference type="SMART" id="SM00239">
    <property type="entry name" value="C2"/>
    <property type="match status" value="1"/>
</dbReference>
<name>A0A0B2V0L8_TOXCA</name>
<keyword evidence="4" id="KW-1185">Reference proteome</keyword>
<evidence type="ECO:0000313" key="4">
    <source>
        <dbReference type="Proteomes" id="UP000031036"/>
    </source>
</evidence>
<dbReference type="OrthoDB" id="5803032at2759"/>
<dbReference type="Gene3D" id="2.60.40.150">
    <property type="entry name" value="C2 domain"/>
    <property type="match status" value="1"/>
</dbReference>
<comment type="caution">
    <text evidence="3">The sequence shown here is derived from an EMBL/GenBank/DDBJ whole genome shotgun (WGS) entry which is preliminary data.</text>
</comment>
<dbReference type="Pfam" id="PF00168">
    <property type="entry name" value="C2"/>
    <property type="match status" value="1"/>
</dbReference>
<protein>
    <submittedName>
        <fullName evidence="3">Regulator of G-protein signaling rgs-7</fullName>
    </submittedName>
</protein>